<proteinExistence type="predicted"/>
<protein>
    <submittedName>
        <fullName evidence="1">Uncharacterized protein</fullName>
    </submittedName>
</protein>
<dbReference type="AlphaFoldDB" id="B8IXY3"/>
<geneLocation type="plasmid" evidence="1 2">
    <name>pMNOD04</name>
</geneLocation>
<dbReference type="KEGG" id="mno:Mnod_7679"/>
<gene>
    <name evidence="1" type="ordered locus">Mnod_7679</name>
</gene>
<keyword evidence="2" id="KW-1185">Reference proteome</keyword>
<name>B8IXY3_METNO</name>
<evidence type="ECO:0000313" key="1">
    <source>
        <dbReference type="EMBL" id="ACL63273.1"/>
    </source>
</evidence>
<organism evidence="1 2">
    <name type="scientific">Methylobacterium nodulans (strain LMG 21967 / CNCM I-2342 / ORS 2060)</name>
    <dbReference type="NCBI Taxonomy" id="460265"/>
    <lineage>
        <taxon>Bacteria</taxon>
        <taxon>Pseudomonadati</taxon>
        <taxon>Pseudomonadota</taxon>
        <taxon>Alphaproteobacteria</taxon>
        <taxon>Hyphomicrobiales</taxon>
        <taxon>Methylobacteriaceae</taxon>
        <taxon>Methylobacterium</taxon>
    </lineage>
</organism>
<evidence type="ECO:0000313" key="2">
    <source>
        <dbReference type="Proteomes" id="UP000008207"/>
    </source>
</evidence>
<sequence length="76" mass="8874">MPLKKELEAMPFGERVSALIRCADYHLDKIDRLEHAGQICRLTEWDRRQLASHRASLKRALDRAQEFGIRLSVVEE</sequence>
<reference evidence="2" key="1">
    <citation type="submission" date="2009-01" db="EMBL/GenBank/DDBJ databases">
        <title>Complete sequence of plasmid 4 of Methylobacterium nodulans ORS 2060.</title>
        <authorList>
            <consortium name="US DOE Joint Genome Institute"/>
            <person name="Lucas S."/>
            <person name="Copeland A."/>
            <person name="Lapidus A."/>
            <person name="Glavina del Rio T."/>
            <person name="Dalin E."/>
            <person name="Tice H."/>
            <person name="Bruce D."/>
            <person name="Goodwin L."/>
            <person name="Pitluck S."/>
            <person name="Sims D."/>
            <person name="Brettin T."/>
            <person name="Detter J.C."/>
            <person name="Han C."/>
            <person name="Larimer F."/>
            <person name="Land M."/>
            <person name="Hauser L."/>
            <person name="Kyrpides N."/>
            <person name="Ivanova N."/>
            <person name="Marx C.J."/>
            <person name="Richardson P."/>
        </authorList>
    </citation>
    <scope>NUCLEOTIDE SEQUENCE [LARGE SCALE GENOMIC DNA]</scope>
    <source>
        <strain evidence="2">LMG 21967 / CNCM I-2342 / ORS 2060</strain>
        <plasmid evidence="2">Plasmid pMNOD04</plasmid>
    </source>
</reference>
<accession>B8IXY3</accession>
<dbReference type="Proteomes" id="UP000008207">
    <property type="component" value="Plasmid pMNOD04"/>
</dbReference>
<keyword evidence="1" id="KW-0614">Plasmid</keyword>
<dbReference type="HOGENOM" id="CLU_2650301_0_0_5"/>
<dbReference type="EMBL" id="CP001353">
    <property type="protein sequence ID" value="ACL63273.1"/>
    <property type="molecule type" value="Genomic_DNA"/>
</dbReference>